<dbReference type="AlphaFoldDB" id="A0A4Y7SP75"/>
<name>A0A4Y7SP75_COPMI</name>
<dbReference type="OrthoDB" id="2788229at2759"/>
<reference evidence="1 2" key="1">
    <citation type="journal article" date="2019" name="Nat. Ecol. Evol.">
        <title>Megaphylogeny resolves global patterns of mushroom evolution.</title>
        <authorList>
            <person name="Varga T."/>
            <person name="Krizsan K."/>
            <person name="Foldi C."/>
            <person name="Dima B."/>
            <person name="Sanchez-Garcia M."/>
            <person name="Sanchez-Ramirez S."/>
            <person name="Szollosi G.J."/>
            <person name="Szarkandi J.G."/>
            <person name="Papp V."/>
            <person name="Albert L."/>
            <person name="Andreopoulos W."/>
            <person name="Angelini C."/>
            <person name="Antonin V."/>
            <person name="Barry K.W."/>
            <person name="Bougher N.L."/>
            <person name="Buchanan P."/>
            <person name="Buyck B."/>
            <person name="Bense V."/>
            <person name="Catcheside P."/>
            <person name="Chovatia M."/>
            <person name="Cooper J."/>
            <person name="Damon W."/>
            <person name="Desjardin D."/>
            <person name="Finy P."/>
            <person name="Geml J."/>
            <person name="Haridas S."/>
            <person name="Hughes K."/>
            <person name="Justo A."/>
            <person name="Karasinski D."/>
            <person name="Kautmanova I."/>
            <person name="Kiss B."/>
            <person name="Kocsube S."/>
            <person name="Kotiranta H."/>
            <person name="LaButti K.M."/>
            <person name="Lechner B.E."/>
            <person name="Liimatainen K."/>
            <person name="Lipzen A."/>
            <person name="Lukacs Z."/>
            <person name="Mihaltcheva S."/>
            <person name="Morgado L.N."/>
            <person name="Niskanen T."/>
            <person name="Noordeloos M.E."/>
            <person name="Ohm R.A."/>
            <person name="Ortiz-Santana B."/>
            <person name="Ovrebo C."/>
            <person name="Racz N."/>
            <person name="Riley R."/>
            <person name="Savchenko A."/>
            <person name="Shiryaev A."/>
            <person name="Soop K."/>
            <person name="Spirin V."/>
            <person name="Szebenyi C."/>
            <person name="Tomsovsky M."/>
            <person name="Tulloss R.E."/>
            <person name="Uehling J."/>
            <person name="Grigoriev I.V."/>
            <person name="Vagvolgyi C."/>
            <person name="Papp T."/>
            <person name="Martin F.M."/>
            <person name="Miettinen O."/>
            <person name="Hibbett D.S."/>
            <person name="Nagy L.G."/>
        </authorList>
    </citation>
    <scope>NUCLEOTIDE SEQUENCE [LARGE SCALE GENOMIC DNA]</scope>
    <source>
        <strain evidence="1 2">FP101781</strain>
    </source>
</reference>
<sequence>MQTSLPTEVIELAVDFVASQSPSRERTEDLRACCLTSRGLVARCQVHIFESVTLYGPPSCRRGIIPPAEYLSQYLRTLALASLLGRKPHLADLVCCLTFKITTPFWNSPSNDAVQVALGSLGNIHTLHLIYEDGGLSPHHQRSQFDFASTSATWKNPVQSIMRSPKFRTSEMYVSSPPRSPFLK</sequence>
<comment type="caution">
    <text evidence="1">The sequence shown here is derived from an EMBL/GenBank/DDBJ whole genome shotgun (WGS) entry which is preliminary data.</text>
</comment>
<organism evidence="1 2">
    <name type="scientific">Coprinellus micaceus</name>
    <name type="common">Glistening ink-cap mushroom</name>
    <name type="synonym">Coprinus micaceus</name>
    <dbReference type="NCBI Taxonomy" id="71717"/>
    <lineage>
        <taxon>Eukaryota</taxon>
        <taxon>Fungi</taxon>
        <taxon>Dikarya</taxon>
        <taxon>Basidiomycota</taxon>
        <taxon>Agaricomycotina</taxon>
        <taxon>Agaricomycetes</taxon>
        <taxon>Agaricomycetidae</taxon>
        <taxon>Agaricales</taxon>
        <taxon>Agaricineae</taxon>
        <taxon>Psathyrellaceae</taxon>
        <taxon>Coprinellus</taxon>
    </lineage>
</organism>
<proteinExistence type="predicted"/>
<gene>
    <name evidence="1" type="ORF">FA13DRAFT_1739851</name>
</gene>
<evidence type="ECO:0000313" key="2">
    <source>
        <dbReference type="Proteomes" id="UP000298030"/>
    </source>
</evidence>
<keyword evidence="2" id="KW-1185">Reference proteome</keyword>
<accession>A0A4Y7SP75</accession>
<dbReference type="Proteomes" id="UP000298030">
    <property type="component" value="Unassembled WGS sequence"/>
</dbReference>
<protein>
    <submittedName>
        <fullName evidence="1">Uncharacterized protein</fullName>
    </submittedName>
</protein>
<dbReference type="EMBL" id="QPFP01000075">
    <property type="protein sequence ID" value="TEB23670.1"/>
    <property type="molecule type" value="Genomic_DNA"/>
</dbReference>
<evidence type="ECO:0000313" key="1">
    <source>
        <dbReference type="EMBL" id="TEB23670.1"/>
    </source>
</evidence>